<organism evidence="1 2">
    <name type="scientific">Vararia minispora EC-137</name>
    <dbReference type="NCBI Taxonomy" id="1314806"/>
    <lineage>
        <taxon>Eukaryota</taxon>
        <taxon>Fungi</taxon>
        <taxon>Dikarya</taxon>
        <taxon>Basidiomycota</taxon>
        <taxon>Agaricomycotina</taxon>
        <taxon>Agaricomycetes</taxon>
        <taxon>Russulales</taxon>
        <taxon>Lachnocladiaceae</taxon>
        <taxon>Vararia</taxon>
    </lineage>
</organism>
<gene>
    <name evidence="1" type="ORF">K488DRAFT_89541</name>
</gene>
<reference evidence="1" key="1">
    <citation type="submission" date="2021-02" db="EMBL/GenBank/DDBJ databases">
        <authorList>
            <consortium name="DOE Joint Genome Institute"/>
            <person name="Ahrendt S."/>
            <person name="Looney B.P."/>
            <person name="Miyauchi S."/>
            <person name="Morin E."/>
            <person name="Drula E."/>
            <person name="Courty P.E."/>
            <person name="Chicoki N."/>
            <person name="Fauchery L."/>
            <person name="Kohler A."/>
            <person name="Kuo A."/>
            <person name="Labutti K."/>
            <person name="Pangilinan J."/>
            <person name="Lipzen A."/>
            <person name="Riley R."/>
            <person name="Andreopoulos W."/>
            <person name="He G."/>
            <person name="Johnson J."/>
            <person name="Barry K.W."/>
            <person name="Grigoriev I.V."/>
            <person name="Nagy L."/>
            <person name="Hibbett D."/>
            <person name="Henrissat B."/>
            <person name="Matheny P.B."/>
            <person name="Labbe J."/>
            <person name="Martin F."/>
        </authorList>
    </citation>
    <scope>NUCLEOTIDE SEQUENCE</scope>
    <source>
        <strain evidence="1">EC-137</strain>
    </source>
</reference>
<reference evidence="1" key="2">
    <citation type="journal article" date="2022" name="New Phytol.">
        <title>Evolutionary transition to the ectomycorrhizal habit in the genomes of a hyperdiverse lineage of mushroom-forming fungi.</title>
        <authorList>
            <person name="Looney B."/>
            <person name="Miyauchi S."/>
            <person name="Morin E."/>
            <person name="Drula E."/>
            <person name="Courty P.E."/>
            <person name="Kohler A."/>
            <person name="Kuo A."/>
            <person name="LaButti K."/>
            <person name="Pangilinan J."/>
            <person name="Lipzen A."/>
            <person name="Riley R."/>
            <person name="Andreopoulos W."/>
            <person name="He G."/>
            <person name="Johnson J."/>
            <person name="Nolan M."/>
            <person name="Tritt A."/>
            <person name="Barry K.W."/>
            <person name="Grigoriev I.V."/>
            <person name="Nagy L.G."/>
            <person name="Hibbett D."/>
            <person name="Henrissat B."/>
            <person name="Matheny P.B."/>
            <person name="Labbe J."/>
            <person name="Martin F.M."/>
        </authorList>
    </citation>
    <scope>NUCLEOTIDE SEQUENCE</scope>
    <source>
        <strain evidence="1">EC-137</strain>
    </source>
</reference>
<dbReference type="EMBL" id="MU273734">
    <property type="protein sequence ID" value="KAI0028636.1"/>
    <property type="molecule type" value="Genomic_DNA"/>
</dbReference>
<name>A0ACB8QAK8_9AGAM</name>
<sequence>MDGGDIPSYKQSPSPCTSPPSLLPEPDTELLKTSFSTNELPALANDSSQSIAARFSLHAAIIIAVVSLILAAAFISRSYSPCQWHSQGGRIPEPRRIVKKKSDLYKEAAFLAQYTIQFMLGEELVEEEAVKSLLCDVDDILRSLRDYESLNWKELDDATEMLLTHVVDLTRIGIKEQRARVDRRIEGMEQLADLFSRFMHIKLQRMESVDADEASN</sequence>
<dbReference type="Proteomes" id="UP000814128">
    <property type="component" value="Unassembled WGS sequence"/>
</dbReference>
<proteinExistence type="predicted"/>
<keyword evidence="2" id="KW-1185">Reference proteome</keyword>
<protein>
    <submittedName>
        <fullName evidence="1">Uncharacterized protein</fullName>
    </submittedName>
</protein>
<comment type="caution">
    <text evidence="1">The sequence shown here is derived from an EMBL/GenBank/DDBJ whole genome shotgun (WGS) entry which is preliminary data.</text>
</comment>
<evidence type="ECO:0000313" key="1">
    <source>
        <dbReference type="EMBL" id="KAI0028636.1"/>
    </source>
</evidence>
<accession>A0ACB8QAK8</accession>
<evidence type="ECO:0000313" key="2">
    <source>
        <dbReference type="Proteomes" id="UP000814128"/>
    </source>
</evidence>